<sequence>MIIRHHYSMIATMLLAQVLAGTNLIAKPFRFVALPDTQIYTEDYRPGDGRKNVTDPSGTFRYFTDQTQWVAENADSLDIKMVVHLGDIVNTAQNITQWERAKEAMDVIDRADIPYGMALGNHDVEGNKDSVDYSRNYRNYFGPQLYNDRHWYGGSSPSGESNYQLIEHEGTGFIFLNIALNSDQDETNWADQVLSSHRDRLAIITTHKHLQDFRVGFARYGEKVKSGILRGITMDNRGSRSQEFYDGLIQRHANIIMVLSGHFDADFHRNDGFNGADLPIYEVLADFQGSRNGGDGYLKIFEVDLEAGTIKASTYSPSLDRERTIIDNFVESIDFIYSQAISRIPENVQGISEKLVNAALRDDVVKGVNVIENHPVYQKESAYYETLLADSFGGAVPQSVGSVADWEGFWIIGYASDRDKPLSFGTSARSSRYTMHFDFERYITEPIRSKKSHQRLWSEFLDDLEGIKRRHQDLKIFLTPPFIDLR</sequence>
<dbReference type="RefSeq" id="WP_159455337.1">
    <property type="nucleotide sequence ID" value="NZ_FWZT01000008.1"/>
</dbReference>
<accession>A0A1Y6BZM3</accession>
<dbReference type="PANTHER" id="PTHR43143:SF5">
    <property type="entry name" value="SECRETED PROTEIN"/>
    <property type="match status" value="1"/>
</dbReference>
<dbReference type="InterPro" id="IPR004843">
    <property type="entry name" value="Calcineurin-like_PHP"/>
</dbReference>
<dbReference type="Pfam" id="PF00149">
    <property type="entry name" value="Metallophos"/>
    <property type="match status" value="1"/>
</dbReference>
<evidence type="ECO:0000313" key="3">
    <source>
        <dbReference type="Proteomes" id="UP000192907"/>
    </source>
</evidence>
<dbReference type="Gene3D" id="3.60.21.10">
    <property type="match status" value="1"/>
</dbReference>
<feature type="domain" description="Calcineurin-like phosphoesterase" evidence="1">
    <location>
        <begin position="60"/>
        <end position="226"/>
    </location>
</feature>
<dbReference type="SUPFAM" id="SSF56300">
    <property type="entry name" value="Metallo-dependent phosphatases"/>
    <property type="match status" value="1"/>
</dbReference>
<organism evidence="2 3">
    <name type="scientific">Pseudobacteriovorax antillogorgiicola</name>
    <dbReference type="NCBI Taxonomy" id="1513793"/>
    <lineage>
        <taxon>Bacteria</taxon>
        <taxon>Pseudomonadati</taxon>
        <taxon>Bdellovibrionota</taxon>
        <taxon>Oligoflexia</taxon>
        <taxon>Oligoflexales</taxon>
        <taxon>Pseudobacteriovoracaceae</taxon>
        <taxon>Pseudobacteriovorax</taxon>
    </lineage>
</organism>
<dbReference type="InterPro" id="IPR029052">
    <property type="entry name" value="Metallo-depent_PP-like"/>
</dbReference>
<reference evidence="3" key="1">
    <citation type="submission" date="2017-04" db="EMBL/GenBank/DDBJ databases">
        <authorList>
            <person name="Varghese N."/>
            <person name="Submissions S."/>
        </authorList>
    </citation>
    <scope>NUCLEOTIDE SEQUENCE [LARGE SCALE GENOMIC DNA]</scope>
    <source>
        <strain evidence="3">RKEM611</strain>
    </source>
</reference>
<protein>
    <submittedName>
        <fullName evidence="2">Calcineurin-like phosphoesterase</fullName>
    </submittedName>
</protein>
<dbReference type="GO" id="GO:0016787">
    <property type="term" value="F:hydrolase activity"/>
    <property type="evidence" value="ECO:0007669"/>
    <property type="project" value="InterPro"/>
</dbReference>
<keyword evidence="3" id="KW-1185">Reference proteome</keyword>
<dbReference type="AlphaFoldDB" id="A0A1Y6BZM3"/>
<dbReference type="InterPro" id="IPR051918">
    <property type="entry name" value="STPP_CPPED1"/>
</dbReference>
<name>A0A1Y6BZM3_9BACT</name>
<dbReference type="PANTHER" id="PTHR43143">
    <property type="entry name" value="METALLOPHOSPHOESTERASE, CALCINEURIN SUPERFAMILY"/>
    <property type="match status" value="1"/>
</dbReference>
<evidence type="ECO:0000313" key="2">
    <source>
        <dbReference type="EMBL" id="SMF26471.1"/>
    </source>
</evidence>
<gene>
    <name evidence="2" type="ORF">SAMN06296036_108153</name>
</gene>
<dbReference type="STRING" id="1513793.SAMN06296036_108153"/>
<dbReference type="EMBL" id="FWZT01000008">
    <property type="protein sequence ID" value="SMF26471.1"/>
    <property type="molecule type" value="Genomic_DNA"/>
</dbReference>
<proteinExistence type="predicted"/>
<dbReference type="Proteomes" id="UP000192907">
    <property type="component" value="Unassembled WGS sequence"/>
</dbReference>
<evidence type="ECO:0000259" key="1">
    <source>
        <dbReference type="Pfam" id="PF00149"/>
    </source>
</evidence>